<proteinExistence type="inferred from homology"/>
<keyword evidence="3" id="KW-0677">Repeat</keyword>
<dbReference type="NCBIfam" id="TIGR01442">
    <property type="entry name" value="SASP_gamma"/>
    <property type="match status" value="1"/>
</dbReference>
<gene>
    <name evidence="6" type="ORF">SAMN05444955_101265</name>
</gene>
<keyword evidence="7" id="KW-1185">Reference proteome</keyword>
<feature type="region of interest" description="Disordered" evidence="5">
    <location>
        <begin position="1"/>
        <end position="68"/>
    </location>
</feature>
<dbReference type="InterPro" id="IPR006341">
    <property type="entry name" value="Spore_gamma"/>
</dbReference>
<organism evidence="6 7">
    <name type="scientific">Lihuaxuella thermophila</name>
    <dbReference type="NCBI Taxonomy" id="1173111"/>
    <lineage>
        <taxon>Bacteria</taxon>
        <taxon>Bacillati</taxon>
        <taxon>Bacillota</taxon>
        <taxon>Bacilli</taxon>
        <taxon>Bacillales</taxon>
        <taxon>Thermoactinomycetaceae</taxon>
        <taxon>Lihuaxuella</taxon>
    </lineage>
</organism>
<evidence type="ECO:0000313" key="6">
    <source>
        <dbReference type="EMBL" id="SEM72321.1"/>
    </source>
</evidence>
<evidence type="ECO:0000256" key="5">
    <source>
        <dbReference type="SAM" id="MobiDB-lite"/>
    </source>
</evidence>
<dbReference type="STRING" id="1173111.SAMN05444955_101265"/>
<protein>
    <recommendedName>
        <fullName evidence="2">Small, acid-soluble spore protein gamma-type</fullName>
    </recommendedName>
</protein>
<evidence type="ECO:0000256" key="3">
    <source>
        <dbReference type="ARBA" id="ARBA00022737"/>
    </source>
</evidence>
<dbReference type="Proteomes" id="UP000199695">
    <property type="component" value="Unassembled WGS sequence"/>
</dbReference>
<dbReference type="GO" id="GO:0030435">
    <property type="term" value="P:sporulation resulting in formation of a cellular spore"/>
    <property type="evidence" value="ECO:0007669"/>
    <property type="project" value="UniProtKB-KW"/>
</dbReference>
<accession>A0A1H8ANR2</accession>
<feature type="compositionally biased region" description="Polar residues" evidence="5">
    <location>
        <begin position="34"/>
        <end position="68"/>
    </location>
</feature>
<evidence type="ECO:0000256" key="1">
    <source>
        <dbReference type="ARBA" id="ARBA00006710"/>
    </source>
</evidence>
<reference evidence="6 7" key="1">
    <citation type="submission" date="2016-10" db="EMBL/GenBank/DDBJ databases">
        <authorList>
            <person name="de Groot N.N."/>
        </authorList>
    </citation>
    <scope>NUCLEOTIDE SEQUENCE [LARGE SCALE GENOMIC DNA]</scope>
    <source>
        <strain evidence="6 7">DSM 46701</strain>
    </source>
</reference>
<dbReference type="EMBL" id="FOCQ01000001">
    <property type="protein sequence ID" value="SEM72321.1"/>
    <property type="molecule type" value="Genomic_DNA"/>
</dbReference>
<name>A0A1H8ANR2_9BACL</name>
<evidence type="ECO:0000256" key="4">
    <source>
        <dbReference type="ARBA" id="ARBA00022969"/>
    </source>
</evidence>
<evidence type="ECO:0000256" key="2">
    <source>
        <dbReference type="ARBA" id="ARBA00014721"/>
    </source>
</evidence>
<comment type="similarity">
    <text evidence="1">Belongs to the gamma-type SASP family.</text>
</comment>
<sequence>MPQQQQPQASKTNAQQVRQQNQAAAQSPGGYQSKGAQNAQFEFASETNAQAVRQKNAQSQARKNQNQF</sequence>
<dbReference type="RefSeq" id="WP_089964552.1">
    <property type="nucleotide sequence ID" value="NZ_FOCQ01000001.1"/>
</dbReference>
<dbReference type="AlphaFoldDB" id="A0A1H8ANR2"/>
<feature type="compositionally biased region" description="Polar residues" evidence="5">
    <location>
        <begin position="1"/>
        <end position="13"/>
    </location>
</feature>
<keyword evidence="4" id="KW-0749">Sporulation</keyword>
<feature type="compositionally biased region" description="Low complexity" evidence="5">
    <location>
        <begin position="14"/>
        <end position="26"/>
    </location>
</feature>
<evidence type="ECO:0000313" key="7">
    <source>
        <dbReference type="Proteomes" id="UP000199695"/>
    </source>
</evidence>
<dbReference type="Pfam" id="PF04259">
    <property type="entry name" value="SASP_gamma"/>
    <property type="match status" value="1"/>
</dbReference>